<keyword evidence="4 10" id="KW-0812">Transmembrane</keyword>
<keyword evidence="2 10" id="KW-0444">Lipid biosynthesis</keyword>
<dbReference type="GO" id="GO:0034625">
    <property type="term" value="P:fatty acid elongation, monounsaturated fatty acid"/>
    <property type="evidence" value="ECO:0007669"/>
    <property type="project" value="TreeGrafter"/>
</dbReference>
<accession>A0AAD7YX16</accession>
<comment type="subcellular location">
    <subcellularLocation>
        <location evidence="1">Membrane</location>
        <topology evidence="1">Multi-pass membrane protein</topology>
    </subcellularLocation>
</comment>
<keyword evidence="3 10" id="KW-0808">Transferase</keyword>
<proteinExistence type="inferred from homology"/>
<organism evidence="11 12">
    <name type="scientific">Mythimna separata</name>
    <name type="common">Oriental armyworm</name>
    <name type="synonym">Pseudaletia separata</name>
    <dbReference type="NCBI Taxonomy" id="271217"/>
    <lineage>
        <taxon>Eukaryota</taxon>
        <taxon>Metazoa</taxon>
        <taxon>Ecdysozoa</taxon>
        <taxon>Arthropoda</taxon>
        <taxon>Hexapoda</taxon>
        <taxon>Insecta</taxon>
        <taxon>Pterygota</taxon>
        <taxon>Neoptera</taxon>
        <taxon>Endopterygota</taxon>
        <taxon>Lepidoptera</taxon>
        <taxon>Glossata</taxon>
        <taxon>Ditrysia</taxon>
        <taxon>Noctuoidea</taxon>
        <taxon>Noctuidae</taxon>
        <taxon>Noctuinae</taxon>
        <taxon>Hadenini</taxon>
        <taxon>Mythimna</taxon>
    </lineage>
</organism>
<sequence>MAAILGRLQETYQYIFYDLTDPRTKDWWPSPLVMFTVIPFYLYFSNSLGPRLMKDVKPFKLKRILFYYNIFQIIISAYIFYEGLAAGWWPSSHSYNLLCQPVDPEDNPITRRVHDAFWWYTVVKFIDMFDTVFFILRKKDRQISFLHLFHHSMMPVASYIGLKYFPNGHATLLGIINCLVHVVMYTYYLISGLGPKYQKYLWWKRHLTTMQLVQFGIVFLHNLSAIYQDCGYPRWISCILCVHSLQFIYMFGNFYYVTYIKEAKQDKTNGSVKSKTGKSKVN</sequence>
<dbReference type="PANTHER" id="PTHR11157:SF28">
    <property type="entry name" value="ELONGATION OF VERY LONG CHAIN FATTY ACIDS PROTEIN"/>
    <property type="match status" value="1"/>
</dbReference>
<dbReference type="GO" id="GO:0019367">
    <property type="term" value="P:fatty acid elongation, saturated fatty acid"/>
    <property type="evidence" value="ECO:0007669"/>
    <property type="project" value="TreeGrafter"/>
</dbReference>
<evidence type="ECO:0000256" key="7">
    <source>
        <dbReference type="ARBA" id="ARBA00023098"/>
    </source>
</evidence>
<dbReference type="GO" id="GO:0030148">
    <property type="term" value="P:sphingolipid biosynthetic process"/>
    <property type="evidence" value="ECO:0007669"/>
    <property type="project" value="TreeGrafter"/>
</dbReference>
<comment type="catalytic activity">
    <reaction evidence="10">
        <text>a very-long-chain acyl-CoA + malonyl-CoA + H(+) = a very-long-chain 3-oxoacyl-CoA + CO2 + CoA</text>
        <dbReference type="Rhea" id="RHEA:32727"/>
        <dbReference type="ChEBI" id="CHEBI:15378"/>
        <dbReference type="ChEBI" id="CHEBI:16526"/>
        <dbReference type="ChEBI" id="CHEBI:57287"/>
        <dbReference type="ChEBI" id="CHEBI:57384"/>
        <dbReference type="ChEBI" id="CHEBI:90725"/>
        <dbReference type="ChEBI" id="CHEBI:90736"/>
        <dbReference type="EC" id="2.3.1.199"/>
    </reaction>
</comment>
<dbReference type="EC" id="2.3.1.199" evidence="10"/>
<evidence type="ECO:0000256" key="4">
    <source>
        <dbReference type="ARBA" id="ARBA00022692"/>
    </source>
</evidence>
<reference evidence="11" key="1">
    <citation type="submission" date="2023-03" db="EMBL/GenBank/DDBJ databases">
        <title>Chromosome-level genomes of two armyworms, Mythimna separata and Mythimna loreyi, provide insights into the biosynthesis and reception of sex pheromones.</title>
        <authorList>
            <person name="Zhao H."/>
        </authorList>
    </citation>
    <scope>NUCLEOTIDE SEQUENCE</scope>
    <source>
        <strain evidence="11">BeijingLab</strain>
        <tissue evidence="11">Pupa</tissue>
    </source>
</reference>
<evidence type="ECO:0000256" key="9">
    <source>
        <dbReference type="ARBA" id="ARBA00023160"/>
    </source>
</evidence>
<evidence type="ECO:0000313" key="11">
    <source>
        <dbReference type="EMBL" id="KAJ8732474.1"/>
    </source>
</evidence>
<feature type="transmembrane region" description="Helical" evidence="10">
    <location>
        <begin position="143"/>
        <end position="162"/>
    </location>
</feature>
<evidence type="ECO:0000256" key="3">
    <source>
        <dbReference type="ARBA" id="ARBA00022679"/>
    </source>
</evidence>
<evidence type="ECO:0000256" key="1">
    <source>
        <dbReference type="ARBA" id="ARBA00004141"/>
    </source>
</evidence>
<dbReference type="GO" id="GO:0005789">
    <property type="term" value="C:endoplasmic reticulum membrane"/>
    <property type="evidence" value="ECO:0007669"/>
    <property type="project" value="TreeGrafter"/>
</dbReference>
<keyword evidence="6 10" id="KW-1133">Transmembrane helix</keyword>
<dbReference type="AlphaFoldDB" id="A0AAD7YX16"/>
<keyword evidence="5 10" id="KW-0276">Fatty acid metabolism</keyword>
<feature type="transmembrane region" description="Helical" evidence="10">
    <location>
        <begin position="64"/>
        <end position="81"/>
    </location>
</feature>
<comment type="similarity">
    <text evidence="10">Belongs to the ELO family.</text>
</comment>
<keyword evidence="8 10" id="KW-0472">Membrane</keyword>
<feature type="transmembrane region" description="Helical" evidence="10">
    <location>
        <begin position="117"/>
        <end position="136"/>
    </location>
</feature>
<evidence type="ECO:0000256" key="6">
    <source>
        <dbReference type="ARBA" id="ARBA00022989"/>
    </source>
</evidence>
<protein>
    <recommendedName>
        <fullName evidence="10">Elongation of very long chain fatty acids protein</fullName>
        <ecNumber evidence="10">2.3.1.199</ecNumber>
    </recommendedName>
    <alternativeName>
        <fullName evidence="10">Very-long-chain 3-oxoacyl-CoA synthase</fullName>
    </alternativeName>
</protein>
<dbReference type="GO" id="GO:0034626">
    <property type="term" value="P:fatty acid elongation, polyunsaturated fatty acid"/>
    <property type="evidence" value="ECO:0007669"/>
    <property type="project" value="TreeGrafter"/>
</dbReference>
<evidence type="ECO:0000256" key="2">
    <source>
        <dbReference type="ARBA" id="ARBA00022516"/>
    </source>
</evidence>
<keyword evidence="12" id="KW-1185">Reference proteome</keyword>
<feature type="transmembrane region" description="Helical" evidence="10">
    <location>
        <begin position="27"/>
        <end position="44"/>
    </location>
</feature>
<name>A0AAD7YX16_MYTSE</name>
<dbReference type="GO" id="GO:0009922">
    <property type="term" value="F:fatty acid elongase activity"/>
    <property type="evidence" value="ECO:0007669"/>
    <property type="project" value="UniProtKB-EC"/>
</dbReference>
<gene>
    <name evidence="11" type="ORF">PYW07_015073</name>
</gene>
<evidence type="ECO:0000256" key="10">
    <source>
        <dbReference type="RuleBase" id="RU361115"/>
    </source>
</evidence>
<evidence type="ECO:0000256" key="8">
    <source>
        <dbReference type="ARBA" id="ARBA00023136"/>
    </source>
</evidence>
<dbReference type="Proteomes" id="UP001231518">
    <property type="component" value="Chromosome 6"/>
</dbReference>
<dbReference type="InterPro" id="IPR002076">
    <property type="entry name" value="ELO_fam"/>
</dbReference>
<dbReference type="EMBL" id="JARGEI010000004">
    <property type="protein sequence ID" value="KAJ8732474.1"/>
    <property type="molecule type" value="Genomic_DNA"/>
</dbReference>
<dbReference type="Pfam" id="PF01151">
    <property type="entry name" value="ELO"/>
    <property type="match status" value="1"/>
</dbReference>
<dbReference type="PANTHER" id="PTHR11157">
    <property type="entry name" value="FATTY ACID ACYL TRANSFERASE-RELATED"/>
    <property type="match status" value="1"/>
</dbReference>
<dbReference type="GO" id="GO:0042761">
    <property type="term" value="P:very long-chain fatty acid biosynthetic process"/>
    <property type="evidence" value="ECO:0007669"/>
    <property type="project" value="TreeGrafter"/>
</dbReference>
<keyword evidence="7 10" id="KW-0443">Lipid metabolism</keyword>
<evidence type="ECO:0000256" key="5">
    <source>
        <dbReference type="ARBA" id="ARBA00022832"/>
    </source>
</evidence>
<feature type="transmembrane region" description="Helical" evidence="10">
    <location>
        <begin position="168"/>
        <end position="190"/>
    </location>
</feature>
<feature type="transmembrane region" description="Helical" evidence="10">
    <location>
        <begin position="234"/>
        <end position="257"/>
    </location>
</feature>
<evidence type="ECO:0000313" key="12">
    <source>
        <dbReference type="Proteomes" id="UP001231518"/>
    </source>
</evidence>
<keyword evidence="9 10" id="KW-0275">Fatty acid biosynthesis</keyword>
<comment type="caution">
    <text evidence="11">The sequence shown here is derived from an EMBL/GenBank/DDBJ whole genome shotgun (WGS) entry which is preliminary data.</text>
</comment>